<organism evidence="2 3">
    <name type="scientific">Tanacetum coccineum</name>
    <dbReference type="NCBI Taxonomy" id="301880"/>
    <lineage>
        <taxon>Eukaryota</taxon>
        <taxon>Viridiplantae</taxon>
        <taxon>Streptophyta</taxon>
        <taxon>Embryophyta</taxon>
        <taxon>Tracheophyta</taxon>
        <taxon>Spermatophyta</taxon>
        <taxon>Magnoliopsida</taxon>
        <taxon>eudicotyledons</taxon>
        <taxon>Gunneridae</taxon>
        <taxon>Pentapetalae</taxon>
        <taxon>asterids</taxon>
        <taxon>campanulids</taxon>
        <taxon>Asterales</taxon>
        <taxon>Asteraceae</taxon>
        <taxon>Asteroideae</taxon>
        <taxon>Anthemideae</taxon>
        <taxon>Anthemidinae</taxon>
        <taxon>Tanacetum</taxon>
    </lineage>
</organism>
<dbReference type="PANTHER" id="PTHR33067:SF9">
    <property type="entry name" value="RNA-DIRECTED DNA POLYMERASE"/>
    <property type="match status" value="1"/>
</dbReference>
<keyword evidence="2" id="KW-0548">Nucleotidyltransferase</keyword>
<keyword evidence="2" id="KW-0808">Transferase</keyword>
<gene>
    <name evidence="2" type="ORF">Tco_1092807</name>
</gene>
<protein>
    <submittedName>
        <fullName evidence="2">Reverse transcriptase domain-containing protein</fullName>
    </submittedName>
</protein>
<evidence type="ECO:0000256" key="1">
    <source>
        <dbReference type="SAM" id="MobiDB-lite"/>
    </source>
</evidence>
<keyword evidence="2" id="KW-0695">RNA-directed DNA polymerase</keyword>
<evidence type="ECO:0000313" key="2">
    <source>
        <dbReference type="EMBL" id="GJT97289.1"/>
    </source>
</evidence>
<dbReference type="Proteomes" id="UP001151760">
    <property type="component" value="Unassembled WGS sequence"/>
</dbReference>
<evidence type="ECO:0000313" key="3">
    <source>
        <dbReference type="Proteomes" id="UP001151760"/>
    </source>
</evidence>
<sequence>MDTFYNALNANDQDSLNSAAGGNFLDKMPRECLRIIESKSKVRNSRNKAAIAKVSLNSSTPRISPDVDALTTEVSELKNLMKTMPYRTNKTPCSAPVKAVEQSCVTCGGAHSYRNCPATDGNVYRDNIQEYVSQAAATNFNQGNTNSRPPMVANQIRPPGFPPIQNNQNRFNQNQGSNFNQNRGTNFNQNRGSNFNQGQVYQPPTLQTPVYQALAPQMQGVSKTDFENYVKANDAVLRNMQNQGQGLQNQMTNLTEMLSKFISSNTASSSGTLPSQTVTNPREHVNAITTRSGKTCEGPSTPLVPTTVVSTPLKEPEQNLETSMDKMQKPSSDNTAQVPPLEDHDSIFIEIQKPKVKETIQEPISPDPNSYQPKLPYPERMKVREKDKPSAQQSRFMKLFKQLRLEIGLRDALIEMPKFNKWLSTLLRNKEKLEEIAITTVNAECSAIILNKVPEKLEDPGKFIILCSLQELDRTNALADFEASINLLPHSIYKQLGLGALKPTQMTLELANRSVTHPMGIAEDVVVRVDGFKLRIL</sequence>
<comment type="caution">
    <text evidence="2">The sequence shown here is derived from an EMBL/GenBank/DDBJ whole genome shotgun (WGS) entry which is preliminary data.</text>
</comment>
<dbReference type="Gene3D" id="2.40.70.10">
    <property type="entry name" value="Acid Proteases"/>
    <property type="match status" value="1"/>
</dbReference>
<dbReference type="InterPro" id="IPR021109">
    <property type="entry name" value="Peptidase_aspartic_dom_sf"/>
</dbReference>
<dbReference type="PANTHER" id="PTHR33067">
    <property type="entry name" value="RNA-DIRECTED DNA POLYMERASE-RELATED"/>
    <property type="match status" value="1"/>
</dbReference>
<name>A0ABQ5IC63_9ASTR</name>
<keyword evidence="3" id="KW-1185">Reference proteome</keyword>
<dbReference type="GO" id="GO:0003964">
    <property type="term" value="F:RNA-directed DNA polymerase activity"/>
    <property type="evidence" value="ECO:0007669"/>
    <property type="project" value="UniProtKB-KW"/>
</dbReference>
<proteinExistence type="predicted"/>
<feature type="compositionally biased region" description="Low complexity" evidence="1">
    <location>
        <begin position="299"/>
        <end position="313"/>
    </location>
</feature>
<dbReference type="EMBL" id="BQNB010020563">
    <property type="protein sequence ID" value="GJT97289.1"/>
    <property type="molecule type" value="Genomic_DNA"/>
</dbReference>
<feature type="region of interest" description="Disordered" evidence="1">
    <location>
        <begin position="290"/>
        <end position="340"/>
    </location>
</feature>
<reference evidence="2" key="1">
    <citation type="journal article" date="2022" name="Int. J. Mol. Sci.">
        <title>Draft Genome of Tanacetum Coccineum: Genomic Comparison of Closely Related Tanacetum-Family Plants.</title>
        <authorList>
            <person name="Yamashiro T."/>
            <person name="Shiraishi A."/>
            <person name="Nakayama K."/>
            <person name="Satake H."/>
        </authorList>
    </citation>
    <scope>NUCLEOTIDE SEQUENCE</scope>
</reference>
<reference evidence="2" key="2">
    <citation type="submission" date="2022-01" db="EMBL/GenBank/DDBJ databases">
        <authorList>
            <person name="Yamashiro T."/>
            <person name="Shiraishi A."/>
            <person name="Satake H."/>
            <person name="Nakayama K."/>
        </authorList>
    </citation>
    <scope>NUCLEOTIDE SEQUENCE</scope>
</reference>
<accession>A0ABQ5IC63</accession>